<feature type="repeat" description="TPR" evidence="3">
    <location>
        <begin position="97"/>
        <end position="130"/>
    </location>
</feature>
<dbReference type="InterPro" id="IPR011990">
    <property type="entry name" value="TPR-like_helical_dom_sf"/>
</dbReference>
<evidence type="ECO:0000256" key="4">
    <source>
        <dbReference type="SAM" id="MobiDB-lite"/>
    </source>
</evidence>
<dbReference type="OMA" id="WFKAHLR"/>
<organism evidence="5">
    <name type="scientific">Trypanosoma vivax (strain Y486)</name>
    <dbReference type="NCBI Taxonomy" id="1055687"/>
    <lineage>
        <taxon>Eukaryota</taxon>
        <taxon>Discoba</taxon>
        <taxon>Euglenozoa</taxon>
        <taxon>Kinetoplastea</taxon>
        <taxon>Metakinetoplastina</taxon>
        <taxon>Trypanosomatida</taxon>
        <taxon>Trypanosomatidae</taxon>
        <taxon>Trypanosoma</taxon>
        <taxon>Duttonella</taxon>
    </lineage>
</organism>
<dbReference type="InterPro" id="IPR047150">
    <property type="entry name" value="SGT"/>
</dbReference>
<dbReference type="GO" id="GO:0016020">
    <property type="term" value="C:membrane"/>
    <property type="evidence" value="ECO:0007669"/>
    <property type="project" value="TreeGrafter"/>
</dbReference>
<proteinExistence type="predicted"/>
<sequence>MPPSKEPPLPEQIRAHLNSLGAESSAEDWKVVGNECFANECHLSAIRCYTKALQVGGDNAVILSNRSAAYLKSTMFSGVSLALKDAERAVELDNKWYKAHLRVGDAQFGRKKFEEAKEAYKRALELNSACEAAAQSLRLVEQELFLLQLDKEDRKNQEEEIRKQDARIREQDERGVRSGCSANSTLSGGSVTMSGTPGVCNANEMEPQSEIERHIQLWSQEAVLRDGRTAMRAFNARLEDADRVAGVAYKKELLAKFRGRLQSDELLRTRLEEKLDSQMRLGEGVDYRQPERYRSILTSGTDGVGLGISTDAYKSHKYESTMW</sequence>
<gene>
    <name evidence="5" type="ORF">TVY486_1006530</name>
</gene>
<name>G0U6U9_TRYVY</name>
<dbReference type="Gene3D" id="1.25.40.10">
    <property type="entry name" value="Tetratricopeptide repeat domain"/>
    <property type="match status" value="1"/>
</dbReference>
<dbReference type="Pfam" id="PF07719">
    <property type="entry name" value="TPR_2"/>
    <property type="match status" value="1"/>
</dbReference>
<dbReference type="VEuPathDB" id="TriTrypDB:TvY486_1006530"/>
<feature type="region of interest" description="Disordered" evidence="4">
    <location>
        <begin position="156"/>
        <end position="195"/>
    </location>
</feature>
<dbReference type="SMART" id="SM00028">
    <property type="entry name" value="TPR"/>
    <property type="match status" value="2"/>
</dbReference>
<dbReference type="InterPro" id="IPR019734">
    <property type="entry name" value="TPR_rpt"/>
</dbReference>
<reference evidence="5" key="1">
    <citation type="journal article" date="2012" name="Proc. Natl. Acad. Sci. U.S.A.">
        <title>Antigenic diversity is generated by distinct evolutionary mechanisms in African trypanosome species.</title>
        <authorList>
            <person name="Jackson A.P."/>
            <person name="Berry A."/>
            <person name="Aslett M."/>
            <person name="Allison H.C."/>
            <person name="Burton P."/>
            <person name="Vavrova-Anderson J."/>
            <person name="Brown R."/>
            <person name="Browne H."/>
            <person name="Corton N."/>
            <person name="Hauser H."/>
            <person name="Gamble J."/>
            <person name="Gilderthorp R."/>
            <person name="Marcello L."/>
            <person name="McQuillan J."/>
            <person name="Otto T.D."/>
            <person name="Quail M.A."/>
            <person name="Sanders M.J."/>
            <person name="van Tonder A."/>
            <person name="Ginger M.L."/>
            <person name="Field M.C."/>
            <person name="Barry J.D."/>
            <person name="Hertz-Fowler C."/>
            <person name="Berriman M."/>
        </authorList>
    </citation>
    <scope>NUCLEOTIDE SEQUENCE</scope>
    <source>
        <strain evidence="5">Y486</strain>
    </source>
</reference>
<dbReference type="GO" id="GO:0006620">
    <property type="term" value="P:post-translational protein targeting to endoplasmic reticulum membrane"/>
    <property type="evidence" value="ECO:0007669"/>
    <property type="project" value="TreeGrafter"/>
</dbReference>
<dbReference type="PANTHER" id="PTHR45831:SF4">
    <property type="match status" value="1"/>
</dbReference>
<feature type="compositionally biased region" description="Basic and acidic residues" evidence="4">
    <location>
        <begin position="156"/>
        <end position="176"/>
    </location>
</feature>
<feature type="compositionally biased region" description="Polar residues" evidence="4">
    <location>
        <begin position="180"/>
        <end position="195"/>
    </location>
</feature>
<evidence type="ECO:0000256" key="2">
    <source>
        <dbReference type="ARBA" id="ARBA00022803"/>
    </source>
</evidence>
<dbReference type="GO" id="GO:0072380">
    <property type="term" value="C:TRC complex"/>
    <property type="evidence" value="ECO:0007669"/>
    <property type="project" value="TreeGrafter"/>
</dbReference>
<protein>
    <submittedName>
        <fullName evidence="5">Uncharacterized protein</fullName>
    </submittedName>
</protein>
<dbReference type="EMBL" id="HE573026">
    <property type="protein sequence ID" value="CCC51605.1"/>
    <property type="molecule type" value="Genomic_DNA"/>
</dbReference>
<evidence type="ECO:0000256" key="1">
    <source>
        <dbReference type="ARBA" id="ARBA00022737"/>
    </source>
</evidence>
<dbReference type="InterPro" id="IPR013105">
    <property type="entry name" value="TPR_2"/>
</dbReference>
<evidence type="ECO:0000256" key="3">
    <source>
        <dbReference type="PROSITE-ProRule" id="PRU00339"/>
    </source>
</evidence>
<dbReference type="GO" id="GO:0060090">
    <property type="term" value="F:molecular adaptor activity"/>
    <property type="evidence" value="ECO:0007669"/>
    <property type="project" value="TreeGrafter"/>
</dbReference>
<dbReference type="AlphaFoldDB" id="G0U6U9"/>
<dbReference type="PROSITE" id="PS50005">
    <property type="entry name" value="TPR"/>
    <property type="match status" value="1"/>
</dbReference>
<dbReference type="PANTHER" id="PTHR45831">
    <property type="entry name" value="LD24721P"/>
    <property type="match status" value="1"/>
</dbReference>
<keyword evidence="2 3" id="KW-0802">TPR repeat</keyword>
<keyword evidence="1" id="KW-0677">Repeat</keyword>
<evidence type="ECO:0000313" key="5">
    <source>
        <dbReference type="EMBL" id="CCC51605.1"/>
    </source>
</evidence>
<dbReference type="SUPFAM" id="SSF48452">
    <property type="entry name" value="TPR-like"/>
    <property type="match status" value="1"/>
</dbReference>
<accession>G0U6U9</accession>